<evidence type="ECO:0000313" key="5">
    <source>
        <dbReference type="Proteomes" id="UP000177698"/>
    </source>
</evidence>
<keyword evidence="2" id="KW-0472">Membrane</keyword>
<keyword evidence="2" id="KW-0812">Transmembrane</keyword>
<dbReference type="Proteomes" id="UP000177698">
    <property type="component" value="Unassembled WGS sequence"/>
</dbReference>
<keyword evidence="2" id="KW-1133">Transmembrane helix</keyword>
<keyword evidence="3" id="KW-0732">Signal</keyword>
<feature type="chain" id="PRO_5009529338" description="SD-repeat containing protein B domain-containing protein" evidence="3">
    <location>
        <begin position="23"/>
        <end position="605"/>
    </location>
</feature>
<organism evidence="4 5">
    <name type="scientific">Candidatus Roizmanbacteria bacterium RIFCSPLOWO2_01_FULL_37_12</name>
    <dbReference type="NCBI Taxonomy" id="1802056"/>
    <lineage>
        <taxon>Bacteria</taxon>
        <taxon>Candidatus Roizmaniibacteriota</taxon>
    </lineage>
</organism>
<name>A0A1F7ICJ3_9BACT</name>
<evidence type="ECO:0008006" key="6">
    <source>
        <dbReference type="Google" id="ProtNLM"/>
    </source>
</evidence>
<evidence type="ECO:0000256" key="3">
    <source>
        <dbReference type="SAM" id="SignalP"/>
    </source>
</evidence>
<feature type="compositionally biased region" description="Pro residues" evidence="1">
    <location>
        <begin position="544"/>
        <end position="553"/>
    </location>
</feature>
<reference evidence="4 5" key="1">
    <citation type="journal article" date="2016" name="Nat. Commun.">
        <title>Thousands of microbial genomes shed light on interconnected biogeochemical processes in an aquifer system.</title>
        <authorList>
            <person name="Anantharaman K."/>
            <person name="Brown C.T."/>
            <person name="Hug L.A."/>
            <person name="Sharon I."/>
            <person name="Castelle C.J."/>
            <person name="Probst A.J."/>
            <person name="Thomas B.C."/>
            <person name="Singh A."/>
            <person name="Wilkins M.J."/>
            <person name="Karaoz U."/>
            <person name="Brodie E.L."/>
            <person name="Williams K.H."/>
            <person name="Hubbard S.S."/>
            <person name="Banfield J.F."/>
        </authorList>
    </citation>
    <scope>NUCLEOTIDE SEQUENCE [LARGE SCALE GENOMIC DNA]</scope>
</reference>
<dbReference type="AlphaFoldDB" id="A0A1F7ICJ3"/>
<evidence type="ECO:0000256" key="2">
    <source>
        <dbReference type="SAM" id="Phobius"/>
    </source>
</evidence>
<sequence length="605" mass="66332">MTKKLLAIFFAFYLLFSFIKNASVVQAQANQASSAQSAQLWRCLQATSPTVQRDKPPPPMADITVSGKGFISFQDIFIVMCVPPFKGATTGYKCSTGNANSDRLIFGSDLTGTISPSSIQLPPGTEPPNPVQASGDTIYAVLRMFNPKGHLTYAFFGVTISEPKVIPGQGSTIQYGTFEFQQDPQVQGGCKSIRWDPFGRVFDSQSLEPISNVRVTLLNKDKLFADMPGLTNPEITEADGVYNFFVDIKGKDPETFYVVPLKSTHTFTASPNLNPNYNKAYYDIYKPDEPIIEAPGVPEHRDIPLDPGLNPPFRSNPVSMTAAAVRLGRYTRYEGTVSHPLSIITLIGKNSLTEVARTNADREGYWTILVPNDNVPQNESLKLQIIKVDITTLSHNSPSNSFGQKFRQIFSTLFQRVLAKTSKVVSAQPLTSNEDLEFQPILSYIEGFAKDKDGNIIPNATVNVKLEMSDGVYFQTTADENGFFIIAPERLPIFNYYLEFVPPNSAVGIKTSTVDFATDNEEHLTANNTNLMAATKNGESLIPTAPPSEPPPAEVTNADNSKPSFFAGNNFNLILTVVALVVLLGVAGGVLMYIRKKKSETDDLL</sequence>
<evidence type="ECO:0000313" key="4">
    <source>
        <dbReference type="EMBL" id="OGK41078.1"/>
    </source>
</evidence>
<gene>
    <name evidence="4" type="ORF">A2954_06110</name>
</gene>
<feature type="signal peptide" evidence="3">
    <location>
        <begin position="1"/>
        <end position="22"/>
    </location>
</feature>
<accession>A0A1F7ICJ3</accession>
<dbReference type="EMBL" id="MGAG01000015">
    <property type="protein sequence ID" value="OGK41078.1"/>
    <property type="molecule type" value="Genomic_DNA"/>
</dbReference>
<feature type="region of interest" description="Disordered" evidence="1">
    <location>
        <begin position="539"/>
        <end position="559"/>
    </location>
</feature>
<feature type="transmembrane region" description="Helical" evidence="2">
    <location>
        <begin position="571"/>
        <end position="594"/>
    </location>
</feature>
<comment type="caution">
    <text evidence="4">The sequence shown here is derived from an EMBL/GenBank/DDBJ whole genome shotgun (WGS) entry which is preliminary data.</text>
</comment>
<evidence type="ECO:0000256" key="1">
    <source>
        <dbReference type="SAM" id="MobiDB-lite"/>
    </source>
</evidence>
<protein>
    <recommendedName>
        <fullName evidence="6">SD-repeat containing protein B domain-containing protein</fullName>
    </recommendedName>
</protein>
<proteinExistence type="predicted"/>
<dbReference type="SUPFAM" id="SSF49478">
    <property type="entry name" value="Cna protein B-type domain"/>
    <property type="match status" value="1"/>
</dbReference>